<comment type="caution">
    <text evidence="2">The sequence shown here is derived from an EMBL/GenBank/DDBJ whole genome shotgun (WGS) entry which is preliminary data.</text>
</comment>
<feature type="transmembrane region" description="Helical" evidence="1">
    <location>
        <begin position="37"/>
        <end position="57"/>
    </location>
</feature>
<proteinExistence type="predicted"/>
<evidence type="ECO:0000313" key="2">
    <source>
        <dbReference type="EMBL" id="GLY68370.1"/>
    </source>
</evidence>
<feature type="transmembrane region" description="Helical" evidence="1">
    <location>
        <begin position="12"/>
        <end position="31"/>
    </location>
</feature>
<accession>A0A9W6R4U7</accession>
<keyword evidence="1" id="KW-1133">Transmembrane helix</keyword>
<dbReference type="AlphaFoldDB" id="A0A9W6R4U7"/>
<evidence type="ECO:0000256" key="1">
    <source>
        <dbReference type="SAM" id="Phobius"/>
    </source>
</evidence>
<gene>
    <name evidence="2" type="ORF">Atai01_49890</name>
</gene>
<protein>
    <recommendedName>
        <fullName evidence="4">DUF4190 domain-containing protein</fullName>
    </recommendedName>
</protein>
<dbReference type="RefSeq" id="WP_285488353.1">
    <property type="nucleotide sequence ID" value="NZ_BSTI01000011.1"/>
</dbReference>
<dbReference type="Proteomes" id="UP001165136">
    <property type="component" value="Unassembled WGS sequence"/>
</dbReference>
<keyword evidence="1" id="KW-0812">Transmembrane</keyword>
<keyword evidence="1" id="KW-0472">Membrane</keyword>
<evidence type="ECO:0000313" key="3">
    <source>
        <dbReference type="Proteomes" id="UP001165136"/>
    </source>
</evidence>
<feature type="transmembrane region" description="Helical" evidence="1">
    <location>
        <begin position="69"/>
        <end position="89"/>
    </location>
</feature>
<organism evidence="2 3">
    <name type="scientific">Amycolatopsis taiwanensis</name>
    <dbReference type="NCBI Taxonomy" id="342230"/>
    <lineage>
        <taxon>Bacteria</taxon>
        <taxon>Bacillati</taxon>
        <taxon>Actinomycetota</taxon>
        <taxon>Actinomycetes</taxon>
        <taxon>Pseudonocardiales</taxon>
        <taxon>Pseudonocardiaceae</taxon>
        <taxon>Amycolatopsis</taxon>
    </lineage>
</organism>
<name>A0A9W6R4U7_9PSEU</name>
<keyword evidence="3" id="KW-1185">Reference proteome</keyword>
<sequence>MAQHPRRVTGDNHFATAGFVLGLLGLVFAVIPFIGLIAMPLVVPGLVCATIGLARAVRYQAPRLSTAAAGLVLSTIGFVVCLVWIAGIAHDISTSAAPGAAEPYQVTSAAHDS</sequence>
<dbReference type="EMBL" id="BSTI01000011">
    <property type="protein sequence ID" value="GLY68370.1"/>
    <property type="molecule type" value="Genomic_DNA"/>
</dbReference>
<evidence type="ECO:0008006" key="4">
    <source>
        <dbReference type="Google" id="ProtNLM"/>
    </source>
</evidence>
<reference evidence="2" key="1">
    <citation type="submission" date="2023-03" db="EMBL/GenBank/DDBJ databases">
        <title>Amycolatopsis taiwanensis NBRC 103393.</title>
        <authorList>
            <person name="Ichikawa N."/>
            <person name="Sato H."/>
            <person name="Tonouchi N."/>
        </authorList>
    </citation>
    <scope>NUCLEOTIDE SEQUENCE</scope>
    <source>
        <strain evidence="2">NBRC 103393</strain>
    </source>
</reference>